<feature type="chain" id="PRO_5004950496" evidence="1">
    <location>
        <begin position="22"/>
        <end position="298"/>
    </location>
</feature>
<feature type="signal peptide" evidence="1">
    <location>
        <begin position="1"/>
        <end position="21"/>
    </location>
</feature>
<evidence type="ECO:0000256" key="1">
    <source>
        <dbReference type="SAM" id="SignalP"/>
    </source>
</evidence>
<dbReference type="EMBL" id="KF796593">
    <property type="protein sequence ID" value="AHN97602.1"/>
    <property type="molecule type" value="Genomic_DNA"/>
</dbReference>
<organism evidence="2">
    <name type="scientific">uncultured bacterium 12AC_lac13</name>
    <dbReference type="NCBI Taxonomy" id="1447233"/>
    <lineage>
        <taxon>Bacteria</taxon>
        <taxon>environmental samples</taxon>
    </lineage>
</organism>
<keyword evidence="1" id="KW-0732">Signal</keyword>
<name>X2LBH7_9BACT</name>
<evidence type="ECO:0000313" key="2">
    <source>
        <dbReference type="EMBL" id="AHN97602.1"/>
    </source>
</evidence>
<accession>X2LBH7</accession>
<sequence>MRIRSVRGVGFAIVFALPATGSDGATPVPDFTGLWARQYIGFEPPTSGPGPIVNRTRLPSGQSSLGQFVGDYTSPILKPHAAEMVKKHGEIELRGGVAPNPSNQCLPMSPPYILQRQQVQVIHQKDQITLLYVEDHQVRRVRLNAQHPTHVTPSWYGDSVGRFEGDTLVVDTVGIKVGPHSMVDSFGTPYSEALHLVERYRLIDYDAGAEAARHGEREVTRLAGDSLLGNGVAIDTEYKGKALQVQFMVEDKNTFTVPWSAVTTYWRASGDWMEKACAENTNEFGQRKELPTADGPDF</sequence>
<dbReference type="AlphaFoldDB" id="X2LBH7"/>
<reference evidence="2" key="1">
    <citation type="submission" date="2013-10" db="EMBL/GenBank/DDBJ databases">
        <title>Functional metagenomics reveals novel beta-galactosidases not predictable from gene sequences.</title>
        <authorList>
            <person name="Cheng J."/>
            <person name="Engel K."/>
            <person name="Romantsov T."/>
            <person name="Neufeld J.D."/>
            <person name="Rose D.R."/>
            <person name="Charles T.C."/>
        </authorList>
    </citation>
    <scope>NUCLEOTIDE SEQUENCE</scope>
</reference>
<protein>
    <submittedName>
        <fullName evidence="2">Uncharacterized protein</fullName>
    </submittedName>
</protein>
<proteinExistence type="predicted"/>